<comment type="caution">
    <text evidence="1">The sequence shown here is derived from an EMBL/GenBank/DDBJ whole genome shotgun (WGS) entry which is preliminary data.</text>
</comment>
<evidence type="ECO:0000313" key="1">
    <source>
        <dbReference type="EMBL" id="GIX69084.1"/>
    </source>
</evidence>
<sequence length="103" mass="11409">MTRKVNAVISLIHSLFSDHSMARDYSSAGVSLPSLIISHYSLISPSKSSIVKSPSVNTKRTHLDNWCICSFLLFSKKKLSFPINWRAGLLIAGSVIKSSREED</sequence>
<accession>A0AAV4M9R3</accession>
<evidence type="ECO:0000313" key="2">
    <source>
        <dbReference type="Proteomes" id="UP001054945"/>
    </source>
</evidence>
<dbReference type="AlphaFoldDB" id="A0AAV4M9R3"/>
<name>A0AAV4M9R3_CAEEX</name>
<organism evidence="1 2">
    <name type="scientific">Caerostris extrusa</name>
    <name type="common">Bark spider</name>
    <name type="synonym">Caerostris bankana</name>
    <dbReference type="NCBI Taxonomy" id="172846"/>
    <lineage>
        <taxon>Eukaryota</taxon>
        <taxon>Metazoa</taxon>
        <taxon>Ecdysozoa</taxon>
        <taxon>Arthropoda</taxon>
        <taxon>Chelicerata</taxon>
        <taxon>Arachnida</taxon>
        <taxon>Araneae</taxon>
        <taxon>Araneomorphae</taxon>
        <taxon>Entelegynae</taxon>
        <taxon>Araneoidea</taxon>
        <taxon>Araneidae</taxon>
        <taxon>Caerostris</taxon>
    </lineage>
</organism>
<protein>
    <submittedName>
        <fullName evidence="1">Uncharacterized protein</fullName>
    </submittedName>
</protein>
<proteinExistence type="predicted"/>
<gene>
    <name evidence="1" type="ORF">CEXT_495021</name>
</gene>
<dbReference type="Proteomes" id="UP001054945">
    <property type="component" value="Unassembled WGS sequence"/>
</dbReference>
<reference evidence="1 2" key="1">
    <citation type="submission" date="2021-06" db="EMBL/GenBank/DDBJ databases">
        <title>Caerostris extrusa draft genome.</title>
        <authorList>
            <person name="Kono N."/>
            <person name="Arakawa K."/>
        </authorList>
    </citation>
    <scope>NUCLEOTIDE SEQUENCE [LARGE SCALE GENOMIC DNA]</scope>
</reference>
<keyword evidence="2" id="KW-1185">Reference proteome</keyword>
<dbReference type="EMBL" id="BPLR01002016">
    <property type="protein sequence ID" value="GIX69084.1"/>
    <property type="molecule type" value="Genomic_DNA"/>
</dbReference>